<feature type="compositionally biased region" description="Basic and acidic residues" evidence="1">
    <location>
        <begin position="105"/>
        <end position="118"/>
    </location>
</feature>
<dbReference type="InterPro" id="IPR041260">
    <property type="entry name" value="Sld7_C"/>
</dbReference>
<feature type="compositionally biased region" description="Gly residues" evidence="1">
    <location>
        <begin position="488"/>
        <end position="500"/>
    </location>
</feature>
<organism evidence="3">
    <name type="scientific">Rhodotorula toruloides</name>
    <name type="common">Yeast</name>
    <name type="synonym">Rhodosporidium toruloides</name>
    <dbReference type="NCBI Taxonomy" id="5286"/>
    <lineage>
        <taxon>Eukaryota</taxon>
        <taxon>Fungi</taxon>
        <taxon>Dikarya</taxon>
        <taxon>Basidiomycota</taxon>
        <taxon>Pucciniomycotina</taxon>
        <taxon>Microbotryomycetes</taxon>
        <taxon>Sporidiobolales</taxon>
        <taxon>Sporidiobolaceae</taxon>
        <taxon>Rhodotorula</taxon>
    </lineage>
</organism>
<feature type="region of interest" description="Disordered" evidence="1">
    <location>
        <begin position="469"/>
        <end position="504"/>
    </location>
</feature>
<feature type="region of interest" description="Disordered" evidence="1">
    <location>
        <begin position="199"/>
        <end position="218"/>
    </location>
</feature>
<evidence type="ECO:0000259" key="2">
    <source>
        <dbReference type="Pfam" id="PF18596"/>
    </source>
</evidence>
<proteinExistence type="predicted"/>
<accession>A0A061BQ95</accession>
<feature type="compositionally biased region" description="Basic and acidic residues" evidence="1">
    <location>
        <begin position="470"/>
        <end position="482"/>
    </location>
</feature>
<feature type="region of interest" description="Disordered" evidence="1">
    <location>
        <begin position="580"/>
        <end position="610"/>
    </location>
</feature>
<dbReference type="OrthoDB" id="5599874at2759"/>
<feature type="domain" description="Sld7 C-terminal" evidence="2">
    <location>
        <begin position="502"/>
        <end position="572"/>
    </location>
</feature>
<feature type="region of interest" description="Disordered" evidence="1">
    <location>
        <begin position="105"/>
        <end position="132"/>
    </location>
</feature>
<evidence type="ECO:0000313" key="3">
    <source>
        <dbReference type="EMBL" id="CDR49245.1"/>
    </source>
</evidence>
<feature type="compositionally biased region" description="Low complexity" evidence="1">
    <location>
        <begin position="339"/>
        <end position="362"/>
    </location>
</feature>
<gene>
    <name evidence="3" type="ORF">RHTO0S_24e01684g</name>
</gene>
<dbReference type="AlphaFoldDB" id="A0A061BQ95"/>
<feature type="region of interest" description="Disordered" evidence="1">
    <location>
        <begin position="635"/>
        <end position="655"/>
    </location>
</feature>
<sequence>MRKDTSGASGGTSGGGIPANPAGCRLLWRGKVMSEYGLPLHGVAFIAHLFTVSSSFSPSLASSSVSPFDDPFSSSTSSIASGADMCLGLEMLRGAPITIKGEVKVRRKGESPVAERKLPSSGGKKGKGKAKEEEVQIIEVETPTDVRVYIDERCPETVDWLEDKFCREGSEGCGIRVDAGGEEVILFAAYPDIAADQENVDPTASTSTAPSRPPLTLLLGRQARATLRRPRPDDPAPRENIFAKRLRKTASLPAPVTTEPTPPTKKPRRQSAKDKAIASLLSAKGEPVPLSRRVRATSSQPPNIAFPPPAPPTSRVFGRSTSYQRLPFIGPTRDLALGRQSSLPPSAAASARRGSTAGPSAGLFQRTASRSSMLLDSPPVSEDEDSLLLDPRHGRHTSRAPSPTPSVASAFGDLDEEGDFVGEGMDAVAELRSFGAGASKARSTGAARGLARSSSLPVGQFAMGKAVGQKKAEAKPRAEREGTALPGVGEGEAAEGGGGAVETRNKNTVKKLTLNRMTALGCGKAHPEFRDVFSFTTRGVAFAMRATFKLAVLSPADRERAADLIEQHLRLYLHRSFSAPSTASLAPPAPVKMERVESAGPPSPKSLGDGLEESLVSVSVSGSQDVDRGADTQLDLAEGGAMEDTQVVEDDEEEADEVVLVSLAGVQSAGTAGLQPAMSV</sequence>
<feature type="region of interest" description="Disordered" evidence="1">
    <location>
        <begin position="244"/>
        <end position="318"/>
    </location>
</feature>
<dbReference type="Pfam" id="PF18596">
    <property type="entry name" value="Sld7_C"/>
    <property type="match status" value="1"/>
</dbReference>
<feature type="compositionally biased region" description="Polar residues" evidence="1">
    <location>
        <begin position="200"/>
        <end position="210"/>
    </location>
</feature>
<name>A0A061BQ95_RHOTO</name>
<feature type="region of interest" description="Disordered" evidence="1">
    <location>
        <begin position="335"/>
        <end position="414"/>
    </location>
</feature>
<protein>
    <submittedName>
        <fullName evidence="3">RHTO0S24e01684g1_1</fullName>
    </submittedName>
</protein>
<dbReference type="EMBL" id="LK052959">
    <property type="protein sequence ID" value="CDR49245.1"/>
    <property type="molecule type" value="Genomic_DNA"/>
</dbReference>
<reference evidence="3" key="1">
    <citation type="journal article" date="2014" name="Genome Announc.">
        <title>Draft genome sequence of Rhodosporidium toruloides CECT1137, an oleaginous yeast of biotechnological interest.</title>
        <authorList>
            <person name="Morin N."/>
            <person name="Calcas X."/>
            <person name="Devillers H."/>
            <person name="Durrens P."/>
            <person name="Sherman D.J."/>
            <person name="Nicaud J.-M."/>
            <person name="Neuveglise C."/>
        </authorList>
    </citation>
    <scope>NUCLEOTIDE SEQUENCE</scope>
    <source>
        <strain evidence="3">CECT1137</strain>
    </source>
</reference>
<evidence type="ECO:0000256" key="1">
    <source>
        <dbReference type="SAM" id="MobiDB-lite"/>
    </source>
</evidence>
<feature type="compositionally biased region" description="Acidic residues" evidence="1">
    <location>
        <begin position="646"/>
        <end position="655"/>
    </location>
</feature>